<reference evidence="5" key="1">
    <citation type="submission" date="2016-06" db="EMBL/GenBank/DDBJ databases">
        <authorList>
            <person name="Sutton G."/>
            <person name="Brinkac L."/>
            <person name="Sanka R."/>
            <person name="Adams M."/>
            <person name="Lau E."/>
            <person name="Mehaffy C."/>
            <person name="Tameris M."/>
            <person name="Hatherill M."/>
            <person name="Hanekom W."/>
            <person name="Mahomed H."/>
            <person name="Mcshane H."/>
        </authorList>
    </citation>
    <scope>NUCLEOTIDE SEQUENCE [LARGE SCALE GENOMIC DNA]</scope>
    <source>
        <strain evidence="5">852014-51077_SCH5608930-a</strain>
    </source>
</reference>
<organism evidence="4 5">
    <name type="scientific">Mycolicibacter sinensis (strain JDM601)</name>
    <name type="common">Mycobacterium sinense</name>
    <dbReference type="NCBI Taxonomy" id="875328"/>
    <lineage>
        <taxon>Bacteria</taxon>
        <taxon>Bacillati</taxon>
        <taxon>Actinomycetota</taxon>
        <taxon>Actinomycetes</taxon>
        <taxon>Mycobacteriales</taxon>
        <taxon>Mycobacteriaceae</taxon>
        <taxon>Mycolicibacter</taxon>
    </lineage>
</organism>
<dbReference type="InterPro" id="IPR025241">
    <property type="entry name" value="DUF4190"/>
</dbReference>
<evidence type="ECO:0000313" key="4">
    <source>
        <dbReference type="EMBL" id="OBG07523.1"/>
    </source>
</evidence>
<keyword evidence="2" id="KW-0472">Membrane</keyword>
<feature type="region of interest" description="Disordered" evidence="1">
    <location>
        <begin position="1"/>
        <end position="108"/>
    </location>
</feature>
<accession>A0A1A2EJ15</accession>
<feature type="transmembrane region" description="Helical" evidence="2">
    <location>
        <begin position="184"/>
        <end position="208"/>
    </location>
</feature>
<evidence type="ECO:0000313" key="5">
    <source>
        <dbReference type="Proteomes" id="UP000093985"/>
    </source>
</evidence>
<dbReference type="AlphaFoldDB" id="A0A1A2EJ15"/>
<feature type="compositionally biased region" description="Pro residues" evidence="1">
    <location>
        <begin position="86"/>
        <end position="99"/>
    </location>
</feature>
<evidence type="ECO:0000256" key="2">
    <source>
        <dbReference type="SAM" id="Phobius"/>
    </source>
</evidence>
<keyword evidence="2" id="KW-1133">Transmembrane helix</keyword>
<feature type="domain" description="DUF4190" evidence="3">
    <location>
        <begin position="143"/>
        <end position="202"/>
    </location>
</feature>
<dbReference type="Pfam" id="PF13828">
    <property type="entry name" value="DUF4190"/>
    <property type="match status" value="1"/>
</dbReference>
<feature type="compositionally biased region" description="Low complexity" evidence="1">
    <location>
        <begin position="74"/>
        <end position="85"/>
    </location>
</feature>
<dbReference type="Proteomes" id="UP000093985">
    <property type="component" value="Unassembled WGS sequence"/>
</dbReference>
<feature type="transmembrane region" description="Helical" evidence="2">
    <location>
        <begin position="148"/>
        <end position="172"/>
    </location>
</feature>
<name>A0A1A2EJ15_MYCSD</name>
<comment type="caution">
    <text evidence="4">The sequence shown here is derived from an EMBL/GenBank/DDBJ whole genome shotgun (WGS) entry which is preliminary data.</text>
</comment>
<gene>
    <name evidence="4" type="ORF">A5771_05875</name>
</gene>
<feature type="compositionally biased region" description="Pro residues" evidence="1">
    <location>
        <begin position="47"/>
        <end position="73"/>
    </location>
</feature>
<evidence type="ECO:0000256" key="1">
    <source>
        <dbReference type="SAM" id="MobiDB-lite"/>
    </source>
</evidence>
<protein>
    <recommendedName>
        <fullName evidence="3">DUF4190 domain-containing protein</fullName>
    </recommendedName>
</protein>
<dbReference type="EMBL" id="LZIN01000037">
    <property type="protein sequence ID" value="OBG07523.1"/>
    <property type="molecule type" value="Genomic_DNA"/>
</dbReference>
<proteinExistence type="predicted"/>
<evidence type="ECO:0000259" key="3">
    <source>
        <dbReference type="Pfam" id="PF13828"/>
    </source>
</evidence>
<sequence length="209" mass="20991">MNSMTAPGEDSGENPRANADRPWAEPGASGPEQGGWPYPSGFDGYSPPAPNYPPSGYPPPPPPGGYPPSPPAGGYPAQPRYDAPPGGYPPPPGYGPPGDYPGFGAPGYPTGYGTPPGYPPGGYGTPYPGGYFNPGQPQKTNVLAVSSLVVALLGLLFWPLGIVGVVLGVVALSQIKRTGEAGHGMAVAGTAVGAVAVVLSFILAMVALH</sequence>
<keyword evidence="2" id="KW-0812">Transmembrane</keyword>